<evidence type="ECO:0000259" key="12">
    <source>
        <dbReference type="Pfam" id="PF00520"/>
    </source>
</evidence>
<reference evidence="13" key="2">
    <citation type="submission" date="2013-09" db="EMBL/GenBank/DDBJ databases">
        <title>Draft genome sequence of Streptococcus infantarius subsp. infantarius ATCC BAA-102.</title>
        <authorList>
            <person name="Sudarsanam P."/>
            <person name="Ley R."/>
            <person name="Guruge J."/>
            <person name="Turnbaugh P.J."/>
            <person name="Mahowald M."/>
            <person name="Liep D."/>
            <person name="Gordon J."/>
        </authorList>
    </citation>
    <scope>NUCLEOTIDE SEQUENCE</scope>
    <source>
        <strain evidence="13">ATCC BAA-102</strain>
    </source>
</reference>
<protein>
    <submittedName>
        <fullName evidence="13">Transporter, cation channel family protein</fullName>
    </submittedName>
</protein>
<evidence type="ECO:0000313" key="14">
    <source>
        <dbReference type="Proteomes" id="UP000005602"/>
    </source>
</evidence>
<dbReference type="PANTHER" id="PTHR11537">
    <property type="entry name" value="VOLTAGE-GATED POTASSIUM CHANNEL"/>
    <property type="match status" value="1"/>
</dbReference>
<keyword evidence="6" id="KW-0630">Potassium</keyword>
<dbReference type="InterPro" id="IPR028325">
    <property type="entry name" value="VG_K_chnl"/>
</dbReference>
<keyword evidence="2" id="KW-0813">Transport</keyword>
<evidence type="ECO:0000256" key="2">
    <source>
        <dbReference type="ARBA" id="ARBA00022448"/>
    </source>
</evidence>
<name>A0ABM9XF94_9STRE</name>
<evidence type="ECO:0000256" key="1">
    <source>
        <dbReference type="ARBA" id="ARBA00004141"/>
    </source>
</evidence>
<dbReference type="Pfam" id="PF00520">
    <property type="entry name" value="Ion_trans"/>
    <property type="match status" value="1"/>
</dbReference>
<keyword evidence="7 11" id="KW-1133">Transmembrane helix</keyword>
<keyword evidence="9 11" id="KW-0472">Membrane</keyword>
<evidence type="ECO:0000256" key="10">
    <source>
        <dbReference type="ARBA" id="ARBA00023303"/>
    </source>
</evidence>
<feature type="transmembrane region" description="Helical" evidence="11">
    <location>
        <begin position="104"/>
        <end position="122"/>
    </location>
</feature>
<dbReference type="PRINTS" id="PR00169">
    <property type="entry name" value="KCHANNEL"/>
</dbReference>
<comment type="subcellular location">
    <subcellularLocation>
        <location evidence="1">Membrane</location>
        <topology evidence="1">Multi-pass membrane protein</topology>
    </subcellularLocation>
</comment>
<evidence type="ECO:0000256" key="8">
    <source>
        <dbReference type="ARBA" id="ARBA00023065"/>
    </source>
</evidence>
<evidence type="ECO:0000256" key="7">
    <source>
        <dbReference type="ARBA" id="ARBA00022989"/>
    </source>
</evidence>
<keyword evidence="4 11" id="KW-0812">Transmembrane</keyword>
<organism evidence="13 14">
    <name type="scientific">Streptococcus infantarius subsp. infantarius ATCC BAA-102</name>
    <dbReference type="NCBI Taxonomy" id="471872"/>
    <lineage>
        <taxon>Bacteria</taxon>
        <taxon>Bacillati</taxon>
        <taxon>Bacillota</taxon>
        <taxon>Bacilli</taxon>
        <taxon>Lactobacillales</taxon>
        <taxon>Streptococcaceae</taxon>
        <taxon>Streptococcus</taxon>
    </lineage>
</organism>
<gene>
    <name evidence="13" type="ORF">STRINF_00816</name>
</gene>
<feature type="transmembrane region" description="Helical" evidence="11">
    <location>
        <begin position="41"/>
        <end position="59"/>
    </location>
</feature>
<sequence>MLFRWILLCYNSLKNSKEIVMRKKIYNIIEPTKNITTIEKIYDIFMILVIIASLLPLTIKTHFTFYAILENVTTLIFIIDYLLRLMTADFKLKQGKISFIKYPFTFLAMTDLIAILSSLLFWNNTFRLFKIVRMIRTIRVFKLFRYSRSINTLIHVLKKQKESLLIVGALVVIYIFISALVIFNVEPTTFGNFFDALYWATISMTTVGYGDIYAVSAIGKLITMISSILGVVIIALPVSIMTAGYLEEIETRRHRHKH</sequence>
<accession>A0ABM9XF94</accession>
<dbReference type="EMBL" id="ABJK02000017">
    <property type="protein sequence ID" value="EDT47963.1"/>
    <property type="molecule type" value="Genomic_DNA"/>
</dbReference>
<keyword evidence="14" id="KW-1185">Reference proteome</keyword>
<evidence type="ECO:0000256" key="5">
    <source>
        <dbReference type="ARBA" id="ARBA00022826"/>
    </source>
</evidence>
<evidence type="ECO:0000256" key="11">
    <source>
        <dbReference type="SAM" id="Phobius"/>
    </source>
</evidence>
<evidence type="ECO:0000256" key="6">
    <source>
        <dbReference type="ARBA" id="ARBA00022958"/>
    </source>
</evidence>
<keyword evidence="10" id="KW-0407">Ion channel</keyword>
<comment type="caution">
    <text evidence="13">The sequence shown here is derived from an EMBL/GenBank/DDBJ whole genome shotgun (WGS) entry which is preliminary data.</text>
</comment>
<keyword evidence="8" id="KW-0406">Ion transport</keyword>
<feature type="transmembrane region" description="Helical" evidence="11">
    <location>
        <begin position="221"/>
        <end position="246"/>
    </location>
</feature>
<dbReference type="Proteomes" id="UP000005602">
    <property type="component" value="Unassembled WGS sequence"/>
</dbReference>
<dbReference type="InterPro" id="IPR005821">
    <property type="entry name" value="Ion_trans_dom"/>
</dbReference>
<keyword evidence="3" id="KW-0633">Potassium transport</keyword>
<feature type="transmembrane region" description="Helical" evidence="11">
    <location>
        <begin position="164"/>
        <end position="184"/>
    </location>
</feature>
<dbReference type="Gene3D" id="1.10.287.70">
    <property type="match status" value="1"/>
</dbReference>
<evidence type="ECO:0000256" key="3">
    <source>
        <dbReference type="ARBA" id="ARBA00022538"/>
    </source>
</evidence>
<evidence type="ECO:0000256" key="9">
    <source>
        <dbReference type="ARBA" id="ARBA00023136"/>
    </source>
</evidence>
<evidence type="ECO:0000256" key="4">
    <source>
        <dbReference type="ARBA" id="ARBA00022692"/>
    </source>
</evidence>
<reference evidence="13" key="1">
    <citation type="submission" date="2008-03" db="EMBL/GenBank/DDBJ databases">
        <authorList>
            <person name="Fulton L."/>
            <person name="Clifton S."/>
            <person name="Fulton B."/>
            <person name="Xu J."/>
            <person name="Minx P."/>
            <person name="Pepin K.H."/>
            <person name="Johnson M."/>
            <person name="Thiruvilangam P."/>
            <person name="Bhonagiri V."/>
            <person name="Nash W.E."/>
            <person name="Mardis E.R."/>
            <person name="Wilson R.K."/>
        </authorList>
    </citation>
    <scope>NUCLEOTIDE SEQUENCE [LARGE SCALE GENOMIC DNA]</scope>
    <source>
        <strain evidence="13">ATCC BAA-102</strain>
    </source>
</reference>
<feature type="transmembrane region" description="Helical" evidence="11">
    <location>
        <begin position="196"/>
        <end position="214"/>
    </location>
</feature>
<dbReference type="SUPFAM" id="SSF81324">
    <property type="entry name" value="Voltage-gated potassium channels"/>
    <property type="match status" value="1"/>
</dbReference>
<proteinExistence type="predicted"/>
<feature type="domain" description="Ion transport" evidence="12">
    <location>
        <begin position="40"/>
        <end position="247"/>
    </location>
</feature>
<feature type="transmembrane region" description="Helical" evidence="11">
    <location>
        <begin position="65"/>
        <end position="83"/>
    </location>
</feature>
<dbReference type="PANTHER" id="PTHR11537:SF254">
    <property type="entry name" value="POTASSIUM VOLTAGE-GATED CHANNEL PROTEIN SHAB"/>
    <property type="match status" value="1"/>
</dbReference>
<evidence type="ECO:0000313" key="13">
    <source>
        <dbReference type="EMBL" id="EDT47963.1"/>
    </source>
</evidence>
<keyword evidence="5" id="KW-0631">Potassium channel</keyword>